<keyword evidence="1" id="KW-0479">Metal-binding</keyword>
<protein>
    <recommendedName>
        <fullName evidence="9">Zn(2)-C6 fungal-type domain-containing protein</fullName>
    </recommendedName>
</protein>
<evidence type="ECO:0000313" key="10">
    <source>
        <dbReference type="EMBL" id="KAK0611229.1"/>
    </source>
</evidence>
<keyword evidence="11" id="KW-1185">Reference proteome</keyword>
<name>A0AA39W4C8_9PEZI</name>
<proteinExistence type="predicted"/>
<feature type="domain" description="Zn(2)-C6 fungal-type" evidence="9">
    <location>
        <begin position="30"/>
        <end position="58"/>
    </location>
</feature>
<keyword evidence="7" id="KW-0175">Coiled coil</keyword>
<dbReference type="Pfam" id="PF00172">
    <property type="entry name" value="Zn_clus"/>
    <property type="match status" value="1"/>
</dbReference>
<evidence type="ECO:0000256" key="8">
    <source>
        <dbReference type="SAM" id="MobiDB-lite"/>
    </source>
</evidence>
<evidence type="ECO:0000256" key="1">
    <source>
        <dbReference type="ARBA" id="ARBA00022723"/>
    </source>
</evidence>
<evidence type="ECO:0000256" key="3">
    <source>
        <dbReference type="ARBA" id="ARBA00023015"/>
    </source>
</evidence>
<dbReference type="PANTHER" id="PTHR36206">
    <property type="entry name" value="ASPERCRYPTIN BIOSYNTHESIS CLUSTER-SPECIFIC TRANSCRIPTION REGULATOR ATNN-RELATED"/>
    <property type="match status" value="1"/>
</dbReference>
<dbReference type="InterPro" id="IPR052360">
    <property type="entry name" value="Transcr_Regulatory_Proteins"/>
</dbReference>
<dbReference type="Proteomes" id="UP001175000">
    <property type="component" value="Unassembled WGS sequence"/>
</dbReference>
<keyword evidence="5" id="KW-0804">Transcription</keyword>
<evidence type="ECO:0000256" key="4">
    <source>
        <dbReference type="ARBA" id="ARBA00023125"/>
    </source>
</evidence>
<evidence type="ECO:0000256" key="7">
    <source>
        <dbReference type="SAM" id="Coils"/>
    </source>
</evidence>
<dbReference type="CDD" id="cd00067">
    <property type="entry name" value="GAL4"/>
    <property type="match status" value="1"/>
</dbReference>
<dbReference type="GO" id="GO:0003677">
    <property type="term" value="F:DNA binding"/>
    <property type="evidence" value="ECO:0007669"/>
    <property type="project" value="UniProtKB-KW"/>
</dbReference>
<dbReference type="InterPro" id="IPR001138">
    <property type="entry name" value="Zn2Cys6_DnaBD"/>
</dbReference>
<sequence length="612" mass="68033">MKVAAPVKPVNPPASGSKETPKRRTKSKMGCRTCKTRRVKCDERKPACQRCISTGRVCDGYGIWGGGGNAYGSAERAVNTLMSQMDRKVPSGSKALNAKTPAALPGLNQQEYLAFDFFRTRTATKIPGVFGSDFWDTLVLQLSIGEPAVLHAVVALAATHRRAIALGHARRPSLSSNANIAHMDSDEILALQQFNKAVAHLRFKKKDKQSLRVTLVVCIVFTCIELTKGEIGPSQAHFQSGLKLLQEIQPEGFNAAPTIQPQSESVDERLAEAFIRLNIHSSIMGEGPDRTRMTTAHNMPSMEYSAPLLFDSVSLARRHLDRLTQEIHGLSAEARRLALSCDDLPNRLVLDQQRLQRSAESWLHTFLLSLPRMEASEPEGQESQRVTLGVPLLLLHHSMISIMVATCLRRGDETVFDSHTAGFEAIMQQAINLWSKIARYMPFTLPTGKPDHLSFTVDMGFIPPLYFTAFRCRVPRLRRLAIQLLVSAPHREGIWDGVVTAAIARRIMEMEEGDFYTNADIRFAELSPFSESIIEPSLPPDDVPHVPNANRINYVNVMLPERGTGDNVLLVCKQYRQAENEEKGEWKSTTVELDVTACTPDGRGMHCIECSW</sequence>
<evidence type="ECO:0000256" key="5">
    <source>
        <dbReference type="ARBA" id="ARBA00023163"/>
    </source>
</evidence>
<organism evidence="10 11">
    <name type="scientific">Immersiella caudata</name>
    <dbReference type="NCBI Taxonomy" id="314043"/>
    <lineage>
        <taxon>Eukaryota</taxon>
        <taxon>Fungi</taxon>
        <taxon>Dikarya</taxon>
        <taxon>Ascomycota</taxon>
        <taxon>Pezizomycotina</taxon>
        <taxon>Sordariomycetes</taxon>
        <taxon>Sordariomycetidae</taxon>
        <taxon>Sordariales</taxon>
        <taxon>Lasiosphaeriaceae</taxon>
        <taxon>Immersiella</taxon>
    </lineage>
</organism>
<dbReference type="InterPro" id="IPR036864">
    <property type="entry name" value="Zn2-C6_fun-type_DNA-bd_sf"/>
</dbReference>
<keyword evidence="3" id="KW-0805">Transcription regulation</keyword>
<evidence type="ECO:0000256" key="2">
    <source>
        <dbReference type="ARBA" id="ARBA00022833"/>
    </source>
</evidence>
<dbReference type="PROSITE" id="PS50048">
    <property type="entry name" value="ZN2_CY6_FUNGAL_2"/>
    <property type="match status" value="1"/>
</dbReference>
<dbReference type="SUPFAM" id="SSF57701">
    <property type="entry name" value="Zn2/Cys6 DNA-binding domain"/>
    <property type="match status" value="1"/>
</dbReference>
<dbReference type="PROSITE" id="PS00463">
    <property type="entry name" value="ZN2_CY6_FUNGAL_1"/>
    <property type="match status" value="1"/>
</dbReference>
<dbReference type="SMART" id="SM00066">
    <property type="entry name" value="GAL4"/>
    <property type="match status" value="1"/>
</dbReference>
<dbReference type="InterPro" id="IPR021858">
    <property type="entry name" value="Fun_TF"/>
</dbReference>
<evidence type="ECO:0000256" key="6">
    <source>
        <dbReference type="ARBA" id="ARBA00023242"/>
    </source>
</evidence>
<evidence type="ECO:0000259" key="9">
    <source>
        <dbReference type="PROSITE" id="PS50048"/>
    </source>
</evidence>
<keyword evidence="6" id="KW-0539">Nucleus</keyword>
<dbReference type="Gene3D" id="4.10.240.10">
    <property type="entry name" value="Zn(2)-C6 fungal-type DNA-binding domain"/>
    <property type="match status" value="1"/>
</dbReference>
<comment type="caution">
    <text evidence="10">The sequence shown here is derived from an EMBL/GenBank/DDBJ whole genome shotgun (WGS) entry which is preliminary data.</text>
</comment>
<feature type="coiled-coil region" evidence="7">
    <location>
        <begin position="313"/>
        <end position="340"/>
    </location>
</feature>
<dbReference type="AlphaFoldDB" id="A0AA39W4C8"/>
<dbReference type="PANTHER" id="PTHR36206:SF16">
    <property type="entry name" value="TRANSCRIPTION FACTOR DOMAIN-CONTAINING PROTEIN-RELATED"/>
    <property type="match status" value="1"/>
</dbReference>
<dbReference type="Pfam" id="PF11951">
    <property type="entry name" value="Fungal_trans_2"/>
    <property type="match status" value="1"/>
</dbReference>
<accession>A0AA39W4C8</accession>
<feature type="region of interest" description="Disordered" evidence="8">
    <location>
        <begin position="1"/>
        <end position="28"/>
    </location>
</feature>
<gene>
    <name evidence="10" type="ORF">B0T14DRAFT_439375</name>
</gene>
<reference evidence="10" key="1">
    <citation type="submission" date="2023-06" db="EMBL/GenBank/DDBJ databases">
        <title>Genome-scale phylogeny and comparative genomics of the fungal order Sordariales.</title>
        <authorList>
            <consortium name="Lawrence Berkeley National Laboratory"/>
            <person name="Hensen N."/>
            <person name="Bonometti L."/>
            <person name="Westerberg I."/>
            <person name="Brannstrom I.O."/>
            <person name="Guillou S."/>
            <person name="Cros-Aarteil S."/>
            <person name="Calhoun S."/>
            <person name="Haridas S."/>
            <person name="Kuo A."/>
            <person name="Mondo S."/>
            <person name="Pangilinan J."/>
            <person name="Riley R."/>
            <person name="Labutti K."/>
            <person name="Andreopoulos B."/>
            <person name="Lipzen A."/>
            <person name="Chen C."/>
            <person name="Yanf M."/>
            <person name="Daum C."/>
            <person name="Ng V."/>
            <person name="Clum A."/>
            <person name="Steindorff A."/>
            <person name="Ohm R."/>
            <person name="Martin F."/>
            <person name="Silar P."/>
            <person name="Natvig D."/>
            <person name="Lalanne C."/>
            <person name="Gautier V."/>
            <person name="Ament-Velasquez S.L."/>
            <person name="Kruys A."/>
            <person name="Hutchinson M.I."/>
            <person name="Powell A.J."/>
            <person name="Barry K."/>
            <person name="Miller A.N."/>
            <person name="Grigoriev I.V."/>
            <person name="Debuchy R."/>
            <person name="Gladieux P."/>
            <person name="Thoren M.H."/>
            <person name="Johannesson H."/>
        </authorList>
    </citation>
    <scope>NUCLEOTIDE SEQUENCE</scope>
    <source>
        <strain evidence="10">CBS 606.72</strain>
    </source>
</reference>
<dbReference type="EMBL" id="JAULSU010000007">
    <property type="protein sequence ID" value="KAK0611229.1"/>
    <property type="molecule type" value="Genomic_DNA"/>
</dbReference>
<evidence type="ECO:0000313" key="11">
    <source>
        <dbReference type="Proteomes" id="UP001175000"/>
    </source>
</evidence>
<dbReference type="GO" id="GO:0008270">
    <property type="term" value="F:zinc ion binding"/>
    <property type="evidence" value="ECO:0007669"/>
    <property type="project" value="InterPro"/>
</dbReference>
<keyword evidence="4" id="KW-0238">DNA-binding</keyword>
<dbReference type="GO" id="GO:0000981">
    <property type="term" value="F:DNA-binding transcription factor activity, RNA polymerase II-specific"/>
    <property type="evidence" value="ECO:0007669"/>
    <property type="project" value="InterPro"/>
</dbReference>
<keyword evidence="2" id="KW-0862">Zinc</keyword>